<dbReference type="Gene3D" id="2.20.140.10">
    <property type="entry name" value="WGR domain"/>
    <property type="match status" value="1"/>
</dbReference>
<reference evidence="1" key="1">
    <citation type="submission" date="2021-12" db="EMBL/GenBank/DDBJ databases">
        <title>Bradyrhizobium xenonodulans sp. nov.</title>
        <authorList>
            <person name="Claassens R."/>
            <person name="Venter S.N."/>
            <person name="Beukes C.W."/>
            <person name="Stepkowski T."/>
            <person name="Steenkamp E.T."/>
        </authorList>
    </citation>
    <scope>NUCLEOTIDE SEQUENCE</scope>
    <source>
        <strain evidence="1">14AB</strain>
    </source>
</reference>
<dbReference type="Proteomes" id="UP001179614">
    <property type="component" value="Chromosome"/>
</dbReference>
<gene>
    <name evidence="1" type="ORF">I3J27_22470</name>
</gene>
<evidence type="ECO:0000313" key="1">
    <source>
        <dbReference type="EMBL" id="WBL75797.1"/>
    </source>
</evidence>
<proteinExistence type="predicted"/>
<accession>A0ABY7MGL6</accession>
<evidence type="ECO:0008006" key="3">
    <source>
        <dbReference type="Google" id="ProtNLM"/>
    </source>
</evidence>
<keyword evidence="2" id="KW-1185">Reference proteome</keyword>
<organism evidence="1 2">
    <name type="scientific">Bradyrhizobium xenonodulans</name>
    <dbReference type="NCBI Taxonomy" id="2736875"/>
    <lineage>
        <taxon>Bacteria</taxon>
        <taxon>Pseudomonadati</taxon>
        <taxon>Pseudomonadota</taxon>
        <taxon>Alphaproteobacteria</taxon>
        <taxon>Hyphomicrobiales</taxon>
        <taxon>Nitrobacteraceae</taxon>
        <taxon>Bradyrhizobium</taxon>
    </lineage>
</organism>
<dbReference type="EMBL" id="CP089391">
    <property type="protein sequence ID" value="WBL75797.1"/>
    <property type="molecule type" value="Genomic_DNA"/>
</dbReference>
<sequence length="1052" mass="114129">MQVVRSVRLWMKEGRSDKLYEVDLIDLERADVDARYLVNFRYGRRGTSLRDGTKTPSPVTRPNAEKLFDSVVVSKINDGYRRIDGDAPALKVLDTGGAASGRDAELLKKLAIGARGAWPDKERDRLFWRLGVIRLTPAYPQLAAIAEKTGAANISYSLVYALARCGGADAVDLLRSCAETNVSVVTRDYAAYALASDLMGARRLPPRLSLPRTTDAAATRDIETALTNGNGAGLLQALLAASSAQPGFANQFLIALAHHALADSVARKALLAAVYAMSPRPPYVQVLRRLFKYADLTDDGPLFAATARQFELATPMYRRARVYNDRVWVPGARQALKLSEEQRSGAPRIALSDQTLLYFKRRAWRMLRKRAELGQDAFTAMASDLLLAFTDADGVKPATWDKHVRIDGRFHPVPHATEALGRAWSISHLLYAGAQTSRFNDKGLTHRHVGPRAAAQREEAFPALWDAQPQRLLRVAALARNHAAARFAAEALRQGPPRPDTMDAAAVGGLLASPYPEVTALATDMARRLIDAGKADATLIAALLDATAQDMRDLAIRAIDDRADWPWADPSLARAALTSPHDHVQGRTRGWLRDRAPSPDQRAGVAEAFAAWLAQLPSELDDMLRAGLTAALALLPLLWPDRDCPLQPEIIESLTGHSSPDVQAASVQLIAVTPTRPDDLPAEFWQAILQADAPEIRIASMILLARLDDAALAQHLDGITLAATGAHAGLRAAARPLVARLAATDEAFAIRLRDMLMAGFFRTEPFEGHAADMVTLFADALPQAAAAVDDGTLWRLLQARAAGARMLGAKLLESRDPQRFSVRQLARLGNHSFAAVRRFALHAFAADEARFRADPQNAVLLVESEWGDVRTTAVNRLTAWPSGALPAAALAVMADSTEPAVQDGARLLLRRSLADGDVAEVLERVLEHPSGSFHLFVTELITGESLADAAIFAKFLTQARIILMQINRGRIAKDRIFTALRNEALAHRDRAAAIAQLLHDFTLSVTLRDKAPALMILRDIAHAWPDITLPVTVARAGRTPSGGGSQSSGSAA</sequence>
<dbReference type="CDD" id="cd07998">
    <property type="entry name" value="WGR_DNA_ligase"/>
    <property type="match status" value="1"/>
</dbReference>
<evidence type="ECO:0000313" key="2">
    <source>
        <dbReference type="Proteomes" id="UP001179614"/>
    </source>
</evidence>
<name>A0ABY7MGL6_9BRAD</name>
<dbReference type="RefSeq" id="WP_270160608.1">
    <property type="nucleotide sequence ID" value="NZ_CP089391.1"/>
</dbReference>
<protein>
    <recommendedName>
        <fullName evidence="3">WGR domain-containing protein</fullName>
    </recommendedName>
</protein>